<proteinExistence type="predicted"/>
<organism evidence="1 2">
    <name type="scientific">Streptococcus pseudopneumoniae</name>
    <dbReference type="NCBI Taxonomy" id="257758"/>
    <lineage>
        <taxon>Bacteria</taxon>
        <taxon>Bacillati</taxon>
        <taxon>Bacillota</taxon>
        <taxon>Bacilli</taxon>
        <taxon>Lactobacillales</taxon>
        <taxon>Streptococcaceae</taxon>
        <taxon>Streptococcus</taxon>
    </lineage>
</organism>
<keyword evidence="1" id="KW-0418">Kinase</keyword>
<evidence type="ECO:0000313" key="1">
    <source>
        <dbReference type="EMBL" id="RJY07234.1"/>
    </source>
</evidence>
<dbReference type="EMBL" id="RAHZ01000077">
    <property type="protein sequence ID" value="RJY07234.1"/>
    <property type="molecule type" value="Genomic_DNA"/>
</dbReference>
<gene>
    <name evidence="1" type="ORF">D6867_10670</name>
</gene>
<dbReference type="GO" id="GO:0016301">
    <property type="term" value="F:kinase activity"/>
    <property type="evidence" value="ECO:0007669"/>
    <property type="project" value="UniProtKB-KW"/>
</dbReference>
<sequence length="34" mass="3858">MSIELFYFQSISFLGTESKKKLTESVSADWKGSL</sequence>
<keyword evidence="2" id="KW-1185">Reference proteome</keyword>
<protein>
    <submittedName>
        <fullName evidence="1">Aspartate kinase</fullName>
    </submittedName>
</protein>
<accession>A0ABX9P6U4</accession>
<keyword evidence="1" id="KW-0808">Transferase</keyword>
<name>A0ABX9P6U4_9STRE</name>
<reference evidence="1 2" key="1">
    <citation type="submission" date="2018-09" db="EMBL/GenBank/DDBJ databases">
        <authorList>
            <person name="Handem S."/>
        </authorList>
    </citation>
    <scope>NUCLEOTIDE SEQUENCE [LARGE SCALE GENOMIC DNA]</scope>
    <source>
        <strain evidence="1 2">Spain2270</strain>
    </source>
</reference>
<dbReference type="Proteomes" id="UP000285038">
    <property type="component" value="Unassembled WGS sequence"/>
</dbReference>
<evidence type="ECO:0000313" key="2">
    <source>
        <dbReference type="Proteomes" id="UP000285038"/>
    </source>
</evidence>
<comment type="caution">
    <text evidence="1">The sequence shown here is derived from an EMBL/GenBank/DDBJ whole genome shotgun (WGS) entry which is preliminary data.</text>
</comment>